<feature type="transmembrane region" description="Helical" evidence="10">
    <location>
        <begin position="361"/>
        <end position="381"/>
    </location>
</feature>
<dbReference type="Pfam" id="PF03023">
    <property type="entry name" value="MurJ"/>
    <property type="match status" value="1"/>
</dbReference>
<comment type="caution">
    <text evidence="11">The sequence shown here is derived from an EMBL/GenBank/DDBJ whole genome shotgun (WGS) entry which is preliminary data.</text>
</comment>
<comment type="subcellular location">
    <subcellularLocation>
        <location evidence="1">Cell membrane</location>
        <topology evidence="1">Multi-pass membrane protein</topology>
    </subcellularLocation>
</comment>
<keyword evidence="2" id="KW-1003">Cell membrane</keyword>
<dbReference type="GO" id="GO:0005886">
    <property type="term" value="C:plasma membrane"/>
    <property type="evidence" value="ECO:0007669"/>
    <property type="project" value="UniProtKB-SubCell"/>
</dbReference>
<evidence type="ECO:0000256" key="7">
    <source>
        <dbReference type="ARBA" id="ARBA00023136"/>
    </source>
</evidence>
<evidence type="ECO:0000256" key="5">
    <source>
        <dbReference type="ARBA" id="ARBA00022984"/>
    </source>
</evidence>
<reference evidence="11 12" key="1">
    <citation type="submission" date="2014-01" db="EMBL/GenBank/DDBJ databases">
        <title>Development of a Comparative Genomic Fingerprinting Assay for High Resolution Genotyping of Arcobacter butzleri.</title>
        <authorList>
            <person name="Webb A.L."/>
            <person name="Inglis G.D."/>
            <person name="Kruczkiewicz P."/>
            <person name="Selinger L.B."/>
            <person name="Taboada E.N."/>
        </authorList>
    </citation>
    <scope>NUCLEOTIDE SEQUENCE [LARGE SCALE GENOMIC DNA]</scope>
    <source>
        <strain evidence="11 12">L352</strain>
    </source>
</reference>
<evidence type="ECO:0000313" key="12">
    <source>
        <dbReference type="Proteomes" id="UP000035462"/>
    </source>
</evidence>
<feature type="transmembrane region" description="Helical" evidence="10">
    <location>
        <begin position="83"/>
        <end position="104"/>
    </location>
</feature>
<evidence type="ECO:0000256" key="9">
    <source>
        <dbReference type="ARBA" id="ARBA00061532"/>
    </source>
</evidence>
<feature type="transmembrane region" description="Helical" evidence="10">
    <location>
        <begin position="110"/>
        <end position="130"/>
    </location>
</feature>
<evidence type="ECO:0000256" key="1">
    <source>
        <dbReference type="ARBA" id="ARBA00004651"/>
    </source>
</evidence>
<keyword evidence="7 10" id="KW-0472">Membrane</keyword>
<feature type="transmembrane region" description="Helical" evidence="10">
    <location>
        <begin position="387"/>
        <end position="410"/>
    </location>
</feature>
<dbReference type="GO" id="GO:0009252">
    <property type="term" value="P:peptidoglycan biosynthetic process"/>
    <property type="evidence" value="ECO:0007669"/>
    <property type="project" value="UniProtKB-KW"/>
</dbReference>
<name>A0A837JAF2_9BACT</name>
<evidence type="ECO:0000256" key="3">
    <source>
        <dbReference type="ARBA" id="ARBA00022692"/>
    </source>
</evidence>
<keyword evidence="6 10" id="KW-1133">Transmembrane helix</keyword>
<dbReference type="PANTHER" id="PTHR47019">
    <property type="entry name" value="LIPID II FLIPPASE MURJ"/>
    <property type="match status" value="1"/>
</dbReference>
<dbReference type="GO" id="GO:0034204">
    <property type="term" value="P:lipid translocation"/>
    <property type="evidence" value="ECO:0007669"/>
    <property type="project" value="TreeGrafter"/>
</dbReference>
<accession>A0A837JAF2</accession>
<dbReference type="GO" id="GO:0008360">
    <property type="term" value="P:regulation of cell shape"/>
    <property type="evidence" value="ECO:0007669"/>
    <property type="project" value="UniProtKB-KW"/>
</dbReference>
<feature type="transmembrane region" description="Helical" evidence="10">
    <location>
        <begin position="52"/>
        <end position="71"/>
    </location>
</feature>
<evidence type="ECO:0000256" key="2">
    <source>
        <dbReference type="ARBA" id="ARBA00022475"/>
    </source>
</evidence>
<dbReference type="InterPro" id="IPR004268">
    <property type="entry name" value="MurJ"/>
</dbReference>
<evidence type="ECO:0008006" key="13">
    <source>
        <dbReference type="Google" id="ProtNLM"/>
    </source>
</evidence>
<evidence type="ECO:0000256" key="6">
    <source>
        <dbReference type="ARBA" id="ARBA00022989"/>
    </source>
</evidence>
<dbReference type="GO" id="GO:0015648">
    <property type="term" value="F:lipid-linked peptidoglycan transporter activity"/>
    <property type="evidence" value="ECO:0007669"/>
    <property type="project" value="TreeGrafter"/>
</dbReference>
<sequence>MSKKILINSLILSLGILLGRLSGYLRELVIAYKFEVSKEADNIILMLNIPDLLNNLLSAGAVSAILIPLLTKEKNIESLLNEFTKKLFFVTIMMYIIAGILIFFYFDYYIFGLLMISLISVFPNILTFVTSSYLQHKQRFKAQSLNTLIFNVIIIIFLLLNFYGYLFAFSIILASTLRMFWILSDLKYTEFDQKSFFKHKTKNLIKYKLMIFMIMANGLLFINPMIDKLFATFLGEGSVAILSYAEKIYLLPVSVFLTTYAVAMFPNLAKLASESNFKEINYILVKSVSFNIIISFIVACILYLFSDFIVNLFYGIVNIKLENLLLISHVLKGYIFSLIFAGSLSILLNLFFAFKLYNVMILYSIIIVFIKILSNYIVIYFNLDVYYIAFSTSLITALSFLLLVVIYVIMKRKEF</sequence>
<dbReference type="PANTHER" id="PTHR47019:SF1">
    <property type="entry name" value="LIPID II FLIPPASE MURJ"/>
    <property type="match status" value="1"/>
</dbReference>
<keyword evidence="5" id="KW-0573">Peptidoglycan synthesis</keyword>
<evidence type="ECO:0000313" key="11">
    <source>
        <dbReference type="EMBL" id="KLE03671.1"/>
    </source>
</evidence>
<comment type="similarity">
    <text evidence="9">Belongs to the MurJ/MviN family.</text>
</comment>
<dbReference type="AlphaFoldDB" id="A0A837JAF2"/>
<dbReference type="InterPro" id="IPR051050">
    <property type="entry name" value="Lipid_II_flippase_MurJ/MviN"/>
</dbReference>
<evidence type="ECO:0000256" key="10">
    <source>
        <dbReference type="SAM" id="Phobius"/>
    </source>
</evidence>
<dbReference type="RefSeq" id="WP_046995236.1">
    <property type="nucleotide sequence ID" value="NZ_JAIT01000059.1"/>
</dbReference>
<feature type="transmembrane region" description="Helical" evidence="10">
    <location>
        <begin position="334"/>
        <end position="354"/>
    </location>
</feature>
<comment type="function">
    <text evidence="8">Involved in peptidoglycan biosynthesis. Transports lipid-linked peptidoglycan precursors from the inner to the outer leaflet of the cytoplasmic membrane.</text>
</comment>
<keyword evidence="4" id="KW-0133">Cell shape</keyword>
<feature type="transmembrane region" description="Helical" evidence="10">
    <location>
        <begin position="248"/>
        <end position="269"/>
    </location>
</feature>
<evidence type="ECO:0000256" key="4">
    <source>
        <dbReference type="ARBA" id="ARBA00022960"/>
    </source>
</evidence>
<dbReference type="PRINTS" id="PR01806">
    <property type="entry name" value="VIRFACTRMVIN"/>
</dbReference>
<dbReference type="Proteomes" id="UP000035462">
    <property type="component" value="Unassembled WGS sequence"/>
</dbReference>
<gene>
    <name evidence="11" type="ORF">AF77_09435</name>
</gene>
<feature type="transmembrane region" description="Helical" evidence="10">
    <location>
        <begin position="290"/>
        <end position="314"/>
    </location>
</feature>
<feature type="transmembrane region" description="Helical" evidence="10">
    <location>
        <begin position="207"/>
        <end position="226"/>
    </location>
</feature>
<keyword evidence="3 10" id="KW-0812">Transmembrane</keyword>
<proteinExistence type="inferred from homology"/>
<protein>
    <recommendedName>
        <fullName evidence="13">Virulence factor MviN</fullName>
    </recommendedName>
</protein>
<dbReference type="EMBL" id="JAIT01000059">
    <property type="protein sequence ID" value="KLE03671.1"/>
    <property type="molecule type" value="Genomic_DNA"/>
</dbReference>
<evidence type="ECO:0000256" key="8">
    <source>
        <dbReference type="ARBA" id="ARBA00060041"/>
    </source>
</evidence>
<organism evidence="11 12">
    <name type="scientific">Aliarcobacter butzleri L352</name>
    <dbReference type="NCBI Taxonomy" id="1447260"/>
    <lineage>
        <taxon>Bacteria</taxon>
        <taxon>Pseudomonadati</taxon>
        <taxon>Campylobacterota</taxon>
        <taxon>Epsilonproteobacteria</taxon>
        <taxon>Campylobacterales</taxon>
        <taxon>Arcobacteraceae</taxon>
        <taxon>Aliarcobacter</taxon>
    </lineage>
</organism>